<organism evidence="1 2">
    <name type="scientific">Candidatus Enterococcus murrayae</name>
    <dbReference type="NCBI Taxonomy" id="2815321"/>
    <lineage>
        <taxon>Bacteria</taxon>
        <taxon>Bacillati</taxon>
        <taxon>Bacillota</taxon>
        <taxon>Bacilli</taxon>
        <taxon>Lactobacillales</taxon>
        <taxon>Enterococcaceae</taxon>
        <taxon>Enterococcus</taxon>
    </lineage>
</organism>
<gene>
    <name evidence="1" type="ORF">JZO85_15910</name>
</gene>
<name>A0ABS3HJV5_9ENTE</name>
<proteinExistence type="predicted"/>
<dbReference type="EMBL" id="JAFLVR010000038">
    <property type="protein sequence ID" value="MBO0453747.1"/>
    <property type="molecule type" value="Genomic_DNA"/>
</dbReference>
<evidence type="ECO:0000313" key="1">
    <source>
        <dbReference type="EMBL" id="MBO0453747.1"/>
    </source>
</evidence>
<reference evidence="1 2" key="1">
    <citation type="submission" date="2021-03" db="EMBL/GenBank/DDBJ databases">
        <title>Enterococcal diversity collection.</title>
        <authorList>
            <person name="Gilmore M.S."/>
            <person name="Schwartzman J."/>
            <person name="Van Tyne D."/>
            <person name="Martin M."/>
            <person name="Earl A.M."/>
            <person name="Manson A.L."/>
            <person name="Straub T."/>
            <person name="Salamzade R."/>
            <person name="Saavedra J."/>
            <person name="Lebreton F."/>
            <person name="Prichula J."/>
            <person name="Schaufler K."/>
            <person name="Gaca A."/>
            <person name="Sgardioli B."/>
            <person name="Wagenaar J."/>
            <person name="Strong T."/>
        </authorList>
    </citation>
    <scope>NUCLEOTIDE SEQUENCE [LARGE SCALE GENOMIC DNA]</scope>
    <source>
        <strain evidence="1 2">MJM16</strain>
    </source>
</reference>
<keyword evidence="2" id="KW-1185">Reference proteome</keyword>
<dbReference type="RefSeq" id="WP_207109507.1">
    <property type="nucleotide sequence ID" value="NZ_JAFLVR010000038.1"/>
</dbReference>
<sequence length="102" mass="11519">MQLNNGEAGLLANPRGTCKLNDELDYIFYMKTNWEAVKEFCAPFSIEKSKMGIRKGRAVIDLPSGNEAFNYGTVLVRLGNKRILLFSSSEFLELFSYIGNKD</sequence>
<dbReference type="Proteomes" id="UP000664495">
    <property type="component" value="Unassembled WGS sequence"/>
</dbReference>
<accession>A0ABS3HJV5</accession>
<comment type="caution">
    <text evidence="1">The sequence shown here is derived from an EMBL/GenBank/DDBJ whole genome shotgun (WGS) entry which is preliminary data.</text>
</comment>
<evidence type="ECO:0000313" key="2">
    <source>
        <dbReference type="Proteomes" id="UP000664495"/>
    </source>
</evidence>
<protein>
    <submittedName>
        <fullName evidence="1">Uncharacterized protein</fullName>
    </submittedName>
</protein>